<dbReference type="FunCoup" id="G2Q055">
    <property type="interactions" value="298"/>
</dbReference>
<name>G2Q055_THET4</name>
<dbReference type="Pfam" id="PF22685">
    <property type="entry name" value="Gal80p_C-like"/>
    <property type="match status" value="1"/>
</dbReference>
<dbReference type="InterPro" id="IPR051317">
    <property type="entry name" value="Gfo/Idh/MocA_oxidoreduct"/>
</dbReference>
<evidence type="ECO:0000313" key="3">
    <source>
        <dbReference type="EMBL" id="AEO55729.1"/>
    </source>
</evidence>
<dbReference type="GeneID" id="11513066"/>
<sequence>MVYRIRVAIIGLSSSAKTAWASRAHLPYLFSSRGRSKYEVVALLNSTAEAARAAAAAYGLPLETTRTYGDPAELAADDGVDLVVCTTRVDKHYATVLDSVRRGKDVFVEWPLAQDGRLARELADEAAKAGVRTIVGLQGGKAPVVAKLREVLESGRIGKVLSSELRVFGGLNDRHGVPQSLSYFTQREVGGNVYTIGFAHIFEMVLAVLGELASAKGDFHLQRPEVKLLDGAGNAVGTAQSTVPDLILVSGKWNESHITQPNATLHYRFRRGQPFPGDPVLSWTIAGEKGEIKVTSPKHTFIHAGEESVPSFFEVHDYETNTVDKVEWQWADWQQELPFQARGIGALYEAFAEVKAGGAQESYATFDIAARRHELLDSLLSEWKA</sequence>
<proteinExistence type="predicted"/>
<accession>G2Q055</accession>
<dbReference type="Proteomes" id="UP000007322">
    <property type="component" value="Chromosome 1"/>
</dbReference>
<gene>
    <name evidence="3" type="ORF">MYCTH_2299852</name>
</gene>
<dbReference type="VEuPathDB" id="FungiDB:MYCTH_2299852"/>
<dbReference type="HOGENOM" id="CLU_023194_25_2_1"/>
<dbReference type="PANTHER" id="PTHR43708">
    <property type="entry name" value="CONSERVED EXPRESSED OXIDOREDUCTASE (EUROFUNG)"/>
    <property type="match status" value="1"/>
</dbReference>
<dbReference type="RefSeq" id="XP_003660974.1">
    <property type="nucleotide sequence ID" value="XM_003660926.1"/>
</dbReference>
<dbReference type="OMA" id="RIEVHDF"/>
<dbReference type="PANTHER" id="PTHR43708:SF1">
    <property type="entry name" value="GALACTOSE_LACTOSE METABOLISM REGULATORY PROTEIN GAL80"/>
    <property type="match status" value="1"/>
</dbReference>
<dbReference type="InterPro" id="IPR036291">
    <property type="entry name" value="NAD(P)-bd_dom_sf"/>
</dbReference>
<keyword evidence="4" id="KW-1185">Reference proteome</keyword>
<dbReference type="InParanoid" id="G2Q055"/>
<organism evidence="3 4">
    <name type="scientific">Thermothelomyces thermophilus (strain ATCC 42464 / BCRC 31852 / DSM 1799)</name>
    <name type="common">Sporotrichum thermophile</name>
    <dbReference type="NCBI Taxonomy" id="573729"/>
    <lineage>
        <taxon>Eukaryota</taxon>
        <taxon>Fungi</taxon>
        <taxon>Dikarya</taxon>
        <taxon>Ascomycota</taxon>
        <taxon>Pezizomycotina</taxon>
        <taxon>Sordariomycetes</taxon>
        <taxon>Sordariomycetidae</taxon>
        <taxon>Sordariales</taxon>
        <taxon>Chaetomiaceae</taxon>
        <taxon>Thermothelomyces</taxon>
    </lineage>
</organism>
<dbReference type="SUPFAM" id="SSF51735">
    <property type="entry name" value="NAD(P)-binding Rossmann-fold domains"/>
    <property type="match status" value="1"/>
</dbReference>
<dbReference type="SUPFAM" id="SSF55347">
    <property type="entry name" value="Glyceraldehyde-3-phosphate dehydrogenase-like, C-terminal domain"/>
    <property type="match status" value="1"/>
</dbReference>
<dbReference type="AlphaFoldDB" id="G2Q055"/>
<dbReference type="Gene3D" id="3.40.50.720">
    <property type="entry name" value="NAD(P)-binding Rossmann-like Domain"/>
    <property type="match status" value="1"/>
</dbReference>
<evidence type="ECO:0000259" key="2">
    <source>
        <dbReference type="Pfam" id="PF22685"/>
    </source>
</evidence>
<dbReference type="KEGG" id="mtm:MYCTH_2299852"/>
<dbReference type="Gene3D" id="3.30.360.10">
    <property type="entry name" value="Dihydrodipicolinate Reductase, domain 2"/>
    <property type="match status" value="1"/>
</dbReference>
<dbReference type="eggNOG" id="KOG2741">
    <property type="taxonomic scope" value="Eukaryota"/>
</dbReference>
<evidence type="ECO:0000313" key="4">
    <source>
        <dbReference type="Proteomes" id="UP000007322"/>
    </source>
</evidence>
<dbReference type="InterPro" id="IPR055080">
    <property type="entry name" value="Gal80p-like_C"/>
</dbReference>
<reference evidence="3 4" key="1">
    <citation type="journal article" date="2011" name="Nat. Biotechnol.">
        <title>Comparative genomic analysis of the thermophilic biomass-degrading fungi Myceliophthora thermophila and Thielavia terrestris.</title>
        <authorList>
            <person name="Berka R.M."/>
            <person name="Grigoriev I.V."/>
            <person name="Otillar R."/>
            <person name="Salamov A."/>
            <person name="Grimwood J."/>
            <person name="Reid I."/>
            <person name="Ishmael N."/>
            <person name="John T."/>
            <person name="Darmond C."/>
            <person name="Moisan M.-C."/>
            <person name="Henrissat B."/>
            <person name="Coutinho P.M."/>
            <person name="Lombard V."/>
            <person name="Natvig D.O."/>
            <person name="Lindquist E."/>
            <person name="Schmutz J."/>
            <person name="Lucas S."/>
            <person name="Harris P."/>
            <person name="Powlowski J."/>
            <person name="Bellemare A."/>
            <person name="Taylor D."/>
            <person name="Butler G."/>
            <person name="de Vries R.P."/>
            <person name="Allijn I.E."/>
            <person name="van den Brink J."/>
            <person name="Ushinsky S."/>
            <person name="Storms R."/>
            <person name="Powell A.J."/>
            <person name="Paulsen I.T."/>
            <person name="Elbourne L.D.H."/>
            <person name="Baker S.E."/>
            <person name="Magnuson J."/>
            <person name="LaBoissiere S."/>
            <person name="Clutterbuck A.J."/>
            <person name="Martinez D."/>
            <person name="Wogulis M."/>
            <person name="de Leon A.L."/>
            <person name="Rey M.W."/>
            <person name="Tsang A."/>
        </authorList>
    </citation>
    <scope>NUCLEOTIDE SEQUENCE [LARGE SCALE GENOMIC DNA]</scope>
    <source>
        <strain evidence="4">ATCC 42464 / BCRC 31852 / DSM 1799</strain>
    </source>
</reference>
<dbReference type="OrthoDB" id="446809at2759"/>
<dbReference type="STRING" id="573729.G2Q055"/>
<dbReference type="GO" id="GO:0000166">
    <property type="term" value="F:nucleotide binding"/>
    <property type="evidence" value="ECO:0007669"/>
    <property type="project" value="InterPro"/>
</dbReference>
<dbReference type="InterPro" id="IPR000683">
    <property type="entry name" value="Gfo/Idh/MocA-like_OxRdtase_N"/>
</dbReference>
<protein>
    <submittedName>
        <fullName evidence="3">Uncharacterized protein</fullName>
    </submittedName>
</protein>
<dbReference type="Pfam" id="PF01408">
    <property type="entry name" value="GFO_IDH_MocA"/>
    <property type="match status" value="1"/>
</dbReference>
<evidence type="ECO:0000259" key="1">
    <source>
        <dbReference type="Pfam" id="PF01408"/>
    </source>
</evidence>
<feature type="domain" description="Gfo/Idh/MocA-like oxidoreductase N-terminal" evidence="1">
    <location>
        <begin position="5"/>
        <end position="136"/>
    </location>
</feature>
<feature type="domain" description="Gal80p-like C-terminal" evidence="2">
    <location>
        <begin position="143"/>
        <end position="295"/>
    </location>
</feature>
<dbReference type="EMBL" id="CP003002">
    <property type="protein sequence ID" value="AEO55729.1"/>
    <property type="molecule type" value="Genomic_DNA"/>
</dbReference>